<accession>A0A101M616</accession>
<dbReference type="EMBL" id="LKAM01000001">
    <property type="protein sequence ID" value="KUM51450.1"/>
    <property type="molecule type" value="Genomic_DNA"/>
</dbReference>
<comment type="caution">
    <text evidence="2">The sequence shown here is derived from an EMBL/GenBank/DDBJ whole genome shotgun (WGS) entry which is preliminary data.</text>
</comment>
<organism evidence="2">
    <name type="scientific">Picea glauca</name>
    <name type="common">White spruce</name>
    <name type="synonym">Pinus glauca</name>
    <dbReference type="NCBI Taxonomy" id="3330"/>
    <lineage>
        <taxon>Eukaryota</taxon>
        <taxon>Viridiplantae</taxon>
        <taxon>Streptophyta</taxon>
        <taxon>Embryophyta</taxon>
        <taxon>Tracheophyta</taxon>
        <taxon>Spermatophyta</taxon>
        <taxon>Pinopsida</taxon>
        <taxon>Pinidae</taxon>
        <taxon>Conifers I</taxon>
        <taxon>Pinales</taxon>
        <taxon>Pinaceae</taxon>
        <taxon>Picea</taxon>
    </lineage>
</organism>
<gene>
    <name evidence="2" type="ORF">ABT39_MTgene1298</name>
    <name evidence="1" type="ORF">ABT39_MTgene898</name>
</gene>
<proteinExistence type="predicted"/>
<keyword evidence="2" id="KW-0496">Mitochondrion</keyword>
<protein>
    <submittedName>
        <fullName evidence="2">Uncharacterized protein</fullName>
    </submittedName>
</protein>
<reference evidence="2" key="1">
    <citation type="journal article" date="2015" name="Genome Biol. Evol.">
        <title>Organellar Genomes of White Spruce (Picea glauca): Assembly and Annotation.</title>
        <authorList>
            <person name="Jackman S.D."/>
            <person name="Warren R.L."/>
            <person name="Gibb E.A."/>
            <person name="Vandervalk B.P."/>
            <person name="Mohamadi H."/>
            <person name="Chu J."/>
            <person name="Raymond A."/>
            <person name="Pleasance S."/>
            <person name="Coope R."/>
            <person name="Wildung M.R."/>
            <person name="Ritland C.E."/>
            <person name="Bousquet J."/>
            <person name="Jones S.J."/>
            <person name="Bohlmann J."/>
            <person name="Birol I."/>
        </authorList>
    </citation>
    <scope>NUCLEOTIDE SEQUENCE [LARGE SCALE GENOMIC DNA]</scope>
    <source>
        <tissue evidence="2">Flushing bud</tissue>
    </source>
</reference>
<name>A0A101M616_PICGL</name>
<evidence type="ECO:0000313" key="1">
    <source>
        <dbReference type="EMBL" id="KUM51052.1"/>
    </source>
</evidence>
<dbReference type="EMBL" id="LKAM01000001">
    <property type="protein sequence ID" value="KUM51052.1"/>
    <property type="molecule type" value="Genomic_DNA"/>
</dbReference>
<sequence length="46" mass="5368">MRRDRDLRSRVQTESFVYLFLPSSIYVCDSEMINASSMQTPTSMFA</sequence>
<dbReference type="AlphaFoldDB" id="A0A101M616"/>
<geneLocation type="mitochondrion" evidence="2"/>
<evidence type="ECO:0000313" key="2">
    <source>
        <dbReference type="EMBL" id="KUM51450.1"/>
    </source>
</evidence>